<dbReference type="GeneID" id="92074285"/>
<comment type="caution">
    <text evidence="2">The sequence shown here is derived from an EMBL/GenBank/DDBJ whole genome shotgun (WGS) entry which is preliminary data.</text>
</comment>
<accession>A0ABR1QGA9</accession>
<evidence type="ECO:0000259" key="1">
    <source>
        <dbReference type="Pfam" id="PF06985"/>
    </source>
</evidence>
<dbReference type="PANTHER" id="PTHR10622">
    <property type="entry name" value="HET DOMAIN-CONTAINING PROTEIN"/>
    <property type="match status" value="1"/>
</dbReference>
<dbReference type="Pfam" id="PF06985">
    <property type="entry name" value="HET"/>
    <property type="match status" value="1"/>
</dbReference>
<name>A0ABR1QGA9_9PEZI</name>
<evidence type="ECO:0000313" key="2">
    <source>
        <dbReference type="EMBL" id="KAK7955779.1"/>
    </source>
</evidence>
<proteinExistence type="predicted"/>
<dbReference type="Proteomes" id="UP001391051">
    <property type="component" value="Unassembled WGS sequence"/>
</dbReference>
<protein>
    <submittedName>
        <fullName evidence="2">Heterokaryon incompatibility protein-domain-containing protein</fullName>
    </submittedName>
</protein>
<sequence length="363" mass="41205">MRLLNTSNLRLETFADESKAPSYAILSHTWGDNEIVFDDVNTKADEEREWKDKPSARKIRMSVEQALAHGLAYIWIDTICIDKRSSAELSESINSMFEWYKRAAICYVYLADALWVEDIECCRWLCRGWTLQELIAPSHVAFFGGNWNRLGSSNSLADKLGHLTGIGEELLYRREFMGEVEDLLSSVSIATKMSWAAHRQTARKEDIAYCLMGIFGVHMPLIYGEGDKAFQRLQEEILKNTTDTSILAHEYFGSPDLLLASHPVKFGRGLTTINEASSTSLLQYFNEQITFETMVCPVGNGGKLQNYAAILDCCFGRDVFSRAALLLEPLDDRNEVFIRASKLLYHIEEPDRMFRLSGAFKGM</sequence>
<keyword evidence="3" id="KW-1185">Reference proteome</keyword>
<dbReference type="RefSeq" id="XP_066701085.1">
    <property type="nucleotide sequence ID" value="XM_066841223.1"/>
</dbReference>
<dbReference type="InterPro" id="IPR010730">
    <property type="entry name" value="HET"/>
</dbReference>
<feature type="domain" description="Heterokaryon incompatibility" evidence="1">
    <location>
        <begin position="23"/>
        <end position="112"/>
    </location>
</feature>
<evidence type="ECO:0000313" key="3">
    <source>
        <dbReference type="Proteomes" id="UP001391051"/>
    </source>
</evidence>
<reference evidence="2 3" key="1">
    <citation type="submission" date="2023-01" db="EMBL/GenBank/DDBJ databases">
        <title>Analysis of 21 Apiospora genomes using comparative genomics revels a genus with tremendous synthesis potential of carbohydrate active enzymes and secondary metabolites.</title>
        <authorList>
            <person name="Sorensen T."/>
        </authorList>
    </citation>
    <scope>NUCLEOTIDE SEQUENCE [LARGE SCALE GENOMIC DNA]</scope>
    <source>
        <strain evidence="2 3">CBS 24483</strain>
    </source>
</reference>
<dbReference type="EMBL" id="JAQQWE010000004">
    <property type="protein sequence ID" value="KAK7955779.1"/>
    <property type="molecule type" value="Genomic_DNA"/>
</dbReference>
<organism evidence="2 3">
    <name type="scientific">Apiospora aurea</name>
    <dbReference type="NCBI Taxonomy" id="335848"/>
    <lineage>
        <taxon>Eukaryota</taxon>
        <taxon>Fungi</taxon>
        <taxon>Dikarya</taxon>
        <taxon>Ascomycota</taxon>
        <taxon>Pezizomycotina</taxon>
        <taxon>Sordariomycetes</taxon>
        <taxon>Xylariomycetidae</taxon>
        <taxon>Amphisphaeriales</taxon>
        <taxon>Apiosporaceae</taxon>
        <taxon>Apiospora</taxon>
    </lineage>
</organism>
<gene>
    <name evidence="2" type="ORF">PG986_005001</name>
</gene>
<dbReference type="PANTHER" id="PTHR10622:SF10">
    <property type="entry name" value="HET DOMAIN-CONTAINING PROTEIN"/>
    <property type="match status" value="1"/>
</dbReference>